<dbReference type="HAMAP" id="MF_03012">
    <property type="entry name" value="eIF3m"/>
    <property type="match status" value="1"/>
</dbReference>
<dbReference type="AlphaFoldDB" id="A0A7L4BZM0"/>
<dbReference type="SMART" id="SM00088">
    <property type="entry name" value="PINT"/>
    <property type="match status" value="1"/>
</dbReference>
<keyword evidence="4" id="KW-0648">Protein biosynthesis</keyword>
<keyword evidence="2" id="KW-0963">Cytoplasm</keyword>
<feature type="non-terminal residue" evidence="6">
    <location>
        <position position="372"/>
    </location>
</feature>
<feature type="non-terminal residue" evidence="6">
    <location>
        <position position="1"/>
    </location>
</feature>
<dbReference type="GO" id="GO:0005852">
    <property type="term" value="C:eukaryotic translation initiation factor 3 complex"/>
    <property type="evidence" value="ECO:0007669"/>
    <property type="project" value="InterPro"/>
</dbReference>
<dbReference type="GO" id="GO:0002183">
    <property type="term" value="P:cytoplasmic translational initiation"/>
    <property type="evidence" value="ECO:0007669"/>
    <property type="project" value="TreeGrafter"/>
</dbReference>
<evidence type="ECO:0000313" key="7">
    <source>
        <dbReference type="Proteomes" id="UP000551823"/>
    </source>
</evidence>
<comment type="similarity">
    <text evidence="1">Belongs to the CSN7/EIF3M family. CSN7 subfamily.</text>
</comment>
<proteinExistence type="inferred from homology"/>
<keyword evidence="3" id="KW-0396">Initiation factor</keyword>
<dbReference type="SUPFAM" id="SSF48371">
    <property type="entry name" value="ARM repeat"/>
    <property type="match status" value="1"/>
</dbReference>
<dbReference type="GO" id="GO:0003743">
    <property type="term" value="F:translation initiation factor activity"/>
    <property type="evidence" value="ECO:0007669"/>
    <property type="project" value="UniProtKB-KW"/>
</dbReference>
<dbReference type="InterPro" id="IPR016024">
    <property type="entry name" value="ARM-type_fold"/>
</dbReference>
<protein>
    <submittedName>
        <fullName evidence="6">EIF3M factor</fullName>
    </submittedName>
</protein>
<evidence type="ECO:0000259" key="5">
    <source>
        <dbReference type="PROSITE" id="PS50250"/>
    </source>
</evidence>
<evidence type="ECO:0000313" key="6">
    <source>
        <dbReference type="EMBL" id="NXW42948.1"/>
    </source>
</evidence>
<organism evidence="6 7">
    <name type="scientific">Nyctiprogne leucopyga</name>
    <dbReference type="NCBI Taxonomy" id="382315"/>
    <lineage>
        <taxon>Eukaryota</taxon>
        <taxon>Metazoa</taxon>
        <taxon>Chordata</taxon>
        <taxon>Craniata</taxon>
        <taxon>Vertebrata</taxon>
        <taxon>Euteleostomi</taxon>
        <taxon>Archelosauria</taxon>
        <taxon>Archosauria</taxon>
        <taxon>Dinosauria</taxon>
        <taxon>Saurischia</taxon>
        <taxon>Theropoda</taxon>
        <taxon>Coelurosauria</taxon>
        <taxon>Aves</taxon>
        <taxon>Neognathae</taxon>
        <taxon>Neoaves</taxon>
        <taxon>Strisores</taxon>
        <taxon>Caprimulgiformes</taxon>
        <taxon>Caprimulgidae</taxon>
        <taxon>Chordeilinae</taxon>
        <taxon>Nyctiprogne</taxon>
    </lineage>
</organism>
<reference evidence="6 7" key="1">
    <citation type="submission" date="2019-09" db="EMBL/GenBank/DDBJ databases">
        <title>Bird 10,000 Genomes (B10K) Project - Family phase.</title>
        <authorList>
            <person name="Zhang G."/>
        </authorList>
    </citation>
    <scope>NUCLEOTIDE SEQUENCE [LARGE SCALE GENOMIC DNA]</scope>
    <source>
        <strain evidence="6">B10K-DU-005-01</strain>
    </source>
</reference>
<feature type="domain" description="PCI" evidence="5">
    <location>
        <begin position="180"/>
        <end position="337"/>
    </location>
</feature>
<dbReference type="Proteomes" id="UP000551823">
    <property type="component" value="Unassembled WGS sequence"/>
</dbReference>
<dbReference type="EMBL" id="VZZU01000399">
    <property type="protein sequence ID" value="NXW42948.1"/>
    <property type="molecule type" value="Genomic_DNA"/>
</dbReference>
<name>A0A7L4BZM0_9AVES</name>
<comment type="caution">
    <text evidence="6">The sequence shown here is derived from an EMBL/GenBank/DDBJ whole genome shotgun (WGS) entry which is preliminary data.</text>
</comment>
<dbReference type="Pfam" id="PF01399">
    <property type="entry name" value="PCI"/>
    <property type="match status" value="1"/>
</dbReference>
<keyword evidence="7" id="KW-1185">Reference proteome</keyword>
<dbReference type="InterPro" id="IPR036390">
    <property type="entry name" value="WH_DNA-bd_sf"/>
</dbReference>
<evidence type="ECO:0000256" key="3">
    <source>
        <dbReference type="ARBA" id="ARBA00022540"/>
    </source>
</evidence>
<dbReference type="SUPFAM" id="SSF46785">
    <property type="entry name" value="Winged helix' DNA-binding domain"/>
    <property type="match status" value="1"/>
</dbReference>
<dbReference type="InterPro" id="IPR027528">
    <property type="entry name" value="eIF3m"/>
</dbReference>
<evidence type="ECO:0000256" key="4">
    <source>
        <dbReference type="ARBA" id="ARBA00022917"/>
    </source>
</evidence>
<dbReference type="InterPro" id="IPR040750">
    <property type="entry name" value="eIF3m_C_helix"/>
</dbReference>
<accession>A0A7L4BZM0</accession>
<gene>
    <name evidence="6" type="primary">Eif3m</name>
    <name evidence="6" type="ORF">NYCLEU_R13467</name>
</gene>
<dbReference type="PROSITE" id="PS50250">
    <property type="entry name" value="PCI"/>
    <property type="match status" value="1"/>
</dbReference>
<sequence length="372" mass="42312">MSVPAFIDITEEDQAAELRAYLKSKGAEISEENAEGGLHVDLAQIIEVCDVCLKEDDKDVESVMNSVVSLLLILEPDKQEALIESLCEKLVKFREGERPSLRLQLLSNLFHGMDKNTPVRYTVYCSLLKVASSCGAIQYIPTELDQVRKWISDWNLGTEKKHTLLRLLYDVLVDCKKSDTAAKVMVELLGSYTEDNASQARVDAHRCIVRALKDPNTFLFDHLLALKPVKFLEGELIHDPCFKLISHLLYGVRKTFRMSLSNGQGLLHEHNMAKMRLLTFMGMAVENKEISFETMQQELQIGADDVEAFVIDAVKTKMVYCKIDQTQRKVVVSHSTHRTFGKQQWQQLYDTLNTWKQNLNQVKNSLLSLSDT</sequence>
<dbReference type="InterPro" id="IPR000717">
    <property type="entry name" value="PCI_dom"/>
</dbReference>
<evidence type="ECO:0000256" key="1">
    <source>
        <dbReference type="ARBA" id="ARBA00008482"/>
    </source>
</evidence>
<dbReference type="PANTHER" id="PTHR15350">
    <property type="entry name" value="COP9 SIGNALOSOME COMPLEX SUBUNIT 7/DENDRITIC CELL PROTEIN GA17"/>
    <property type="match status" value="1"/>
</dbReference>
<dbReference type="PANTHER" id="PTHR15350:SF2">
    <property type="entry name" value="EUKARYOTIC TRANSLATION INITIATION FACTOR 3 SUBUNIT M"/>
    <property type="match status" value="1"/>
</dbReference>
<dbReference type="Pfam" id="PF18005">
    <property type="entry name" value="eIF3m_C_helix"/>
    <property type="match status" value="1"/>
</dbReference>
<evidence type="ECO:0000256" key="2">
    <source>
        <dbReference type="ARBA" id="ARBA00022490"/>
    </source>
</evidence>
<dbReference type="InterPro" id="IPR045237">
    <property type="entry name" value="COPS7/eIF3m"/>
</dbReference>